<dbReference type="Gene3D" id="1.20.1720.10">
    <property type="entry name" value="Multidrug resistance protein D"/>
    <property type="match status" value="1"/>
</dbReference>
<dbReference type="GO" id="GO:0022857">
    <property type="term" value="F:transmembrane transporter activity"/>
    <property type="evidence" value="ECO:0007669"/>
    <property type="project" value="InterPro"/>
</dbReference>
<keyword evidence="2 4" id="KW-1133">Transmembrane helix</keyword>
<evidence type="ECO:0000259" key="5">
    <source>
        <dbReference type="PROSITE" id="PS50850"/>
    </source>
</evidence>
<protein>
    <submittedName>
        <fullName evidence="6">Drug:H+ antiporter-1 protein</fullName>
    </submittedName>
</protein>
<evidence type="ECO:0000256" key="4">
    <source>
        <dbReference type="SAM" id="Phobius"/>
    </source>
</evidence>
<reference evidence="7" key="3">
    <citation type="journal article" date="2020" name="Int. J. Syst. Evol. Microbiol.">
        <title>Reclassification of Francisella noatunensis subsp. orientalis Ottem et al. 2009 as Francisella orientalis sp. nov., Francisella noatunensis subsp. chilensis subsp. nov. and emended description of Francisella noatunensis.</title>
        <authorList>
            <person name="Ramirez-Paredes J.G."/>
            <person name="Larsson P."/>
            <person name="Thompson K.D."/>
            <person name="Penman D.J."/>
            <person name="Busse H.J."/>
            <person name="Ohrman C."/>
            <person name="Sjodin A."/>
            <person name="Soto E."/>
            <person name="Richards R.H."/>
            <person name="Adams A."/>
            <person name="Colquhoun D.J."/>
        </authorList>
    </citation>
    <scope>NUCLEOTIDE SEQUENCE</scope>
    <source>
        <strain evidence="7">LADL-07285A</strain>
    </source>
</reference>
<name>A0AAW9YKV8_9GAMM</name>
<proteinExistence type="predicted"/>
<dbReference type="InterPro" id="IPR020846">
    <property type="entry name" value="MFS_dom"/>
</dbReference>
<feature type="domain" description="Major facilitator superfamily (MFS) profile" evidence="5">
    <location>
        <begin position="1"/>
        <end position="64"/>
    </location>
</feature>
<feature type="transmembrane region" description="Helical" evidence="4">
    <location>
        <begin position="46"/>
        <end position="63"/>
    </location>
</feature>
<evidence type="ECO:0000313" key="9">
    <source>
        <dbReference type="Proteomes" id="UP000774689"/>
    </source>
</evidence>
<dbReference type="AlphaFoldDB" id="A0AAW9YKV8"/>
<organism evidence="7 9">
    <name type="scientific">Francisella orientalis</name>
    <dbReference type="NCBI Taxonomy" id="299583"/>
    <lineage>
        <taxon>Bacteria</taxon>
        <taxon>Pseudomonadati</taxon>
        <taxon>Pseudomonadota</taxon>
        <taxon>Gammaproteobacteria</taxon>
        <taxon>Thiotrichales</taxon>
        <taxon>Francisellaceae</taxon>
        <taxon>Francisella</taxon>
    </lineage>
</organism>
<keyword evidence="1 4" id="KW-0812">Transmembrane</keyword>
<gene>
    <name evidence="7" type="ORF">CHQ83_00720</name>
    <name evidence="6" type="ORF">FNO190_0079</name>
</gene>
<evidence type="ECO:0000313" key="6">
    <source>
        <dbReference type="EMBL" id="AKN87964.1"/>
    </source>
</evidence>
<evidence type="ECO:0000256" key="2">
    <source>
        <dbReference type="ARBA" id="ARBA00022989"/>
    </source>
</evidence>
<reference evidence="6" key="2">
    <citation type="submission" date="2017-08" db="EMBL/GenBank/DDBJ databases">
        <title>Complete Genome Sequence of Francisella noatunensis subsp. orientalis strain FNO190.</title>
        <authorList>
            <person name="Pereira F.L."/>
            <person name="Goncalves L.A."/>
            <person name="Guilherme T.C."/>
            <person name="Soares S.C."/>
            <person name="Dorella F.A."/>
            <person name="Carvalho A.F."/>
            <person name="Leibowitz M.P."/>
            <person name="Leal C.A.G."/>
            <person name="Azevedo V.A.C."/>
            <person name="Figueiredo H.C.P."/>
        </authorList>
    </citation>
    <scope>NUCLEOTIDE SEQUENCE</scope>
    <source>
        <strain evidence="6">FNO190</strain>
    </source>
</reference>
<evidence type="ECO:0000313" key="7">
    <source>
        <dbReference type="EMBL" id="NIY56005.1"/>
    </source>
</evidence>
<evidence type="ECO:0000313" key="8">
    <source>
        <dbReference type="Proteomes" id="UP000035930"/>
    </source>
</evidence>
<dbReference type="RefSeq" id="WP_064504909.1">
    <property type="nucleotide sequence ID" value="NZ_CP011923.2"/>
</dbReference>
<keyword evidence="8" id="KW-1185">Reference proteome</keyword>
<dbReference type="SUPFAM" id="SSF103473">
    <property type="entry name" value="MFS general substrate transporter"/>
    <property type="match status" value="1"/>
</dbReference>
<dbReference type="InterPro" id="IPR036259">
    <property type="entry name" value="MFS_trans_sf"/>
</dbReference>
<dbReference type="PROSITE" id="PS50850">
    <property type="entry name" value="MFS"/>
    <property type="match status" value="1"/>
</dbReference>
<dbReference type="EMBL" id="CP011923">
    <property type="protein sequence ID" value="AKN87964.1"/>
    <property type="molecule type" value="Genomic_DNA"/>
</dbReference>
<reference evidence="8" key="1">
    <citation type="submission" date="2015-02" db="EMBL/GenBank/DDBJ databases">
        <title>Complete genome sequence of Francisella noatunensis subsp. orientalis FNO190 isolated from farm-raised Nile tilapia in Brazil.</title>
        <authorList>
            <person name="Figueiredo H.C.P."/>
            <person name="Leal C.A.G."/>
            <person name="Pereira F.L."/>
            <person name="Soares S.C."/>
            <person name="Goncalves L.A."/>
            <person name="Dorella F.A."/>
            <person name="Carvalho A.F."/>
            <person name="Azevedo V.A.C."/>
        </authorList>
    </citation>
    <scope>NUCLEOTIDE SEQUENCE [LARGE SCALE GENOMIC DNA]</scope>
    <source>
        <strain evidence="8">FNO190</strain>
    </source>
</reference>
<dbReference type="Proteomes" id="UP000035930">
    <property type="component" value="Chromosome"/>
</dbReference>
<evidence type="ECO:0000256" key="1">
    <source>
        <dbReference type="ARBA" id="ARBA00022692"/>
    </source>
</evidence>
<dbReference type="GeneID" id="45433916"/>
<evidence type="ECO:0000256" key="3">
    <source>
        <dbReference type="ARBA" id="ARBA00023136"/>
    </source>
</evidence>
<dbReference type="Proteomes" id="UP000774689">
    <property type="component" value="Unassembled WGS sequence"/>
</dbReference>
<sequence length="64" mass="6956">MSQIIYGPLAKRYGDVNTLRIGLLINIVGIIICLFGGYILSMPILLVGRFITAIGSSAGFYHIK</sequence>
<accession>A0AAW9YKV8</accession>
<dbReference type="EMBL" id="QPQM01000001">
    <property type="protein sequence ID" value="NIY56005.1"/>
    <property type="molecule type" value="Genomic_DNA"/>
</dbReference>
<keyword evidence="3 4" id="KW-0472">Membrane</keyword>
<feature type="transmembrane region" description="Helical" evidence="4">
    <location>
        <begin position="21"/>
        <end position="40"/>
    </location>
</feature>